<proteinExistence type="predicted"/>
<name>A0AAV4QFK8_CAEEX</name>
<dbReference type="AlphaFoldDB" id="A0AAV4QFK8"/>
<organism evidence="1 2">
    <name type="scientific">Caerostris extrusa</name>
    <name type="common">Bark spider</name>
    <name type="synonym">Caerostris bankana</name>
    <dbReference type="NCBI Taxonomy" id="172846"/>
    <lineage>
        <taxon>Eukaryota</taxon>
        <taxon>Metazoa</taxon>
        <taxon>Ecdysozoa</taxon>
        <taxon>Arthropoda</taxon>
        <taxon>Chelicerata</taxon>
        <taxon>Arachnida</taxon>
        <taxon>Araneae</taxon>
        <taxon>Araneomorphae</taxon>
        <taxon>Entelegynae</taxon>
        <taxon>Araneoidea</taxon>
        <taxon>Araneidae</taxon>
        <taxon>Caerostris</taxon>
    </lineage>
</organism>
<keyword evidence="2" id="KW-1185">Reference proteome</keyword>
<sequence length="120" mass="13410">MGYKGTDLARQASLFAAPPAFVRQVEKWKSRLVVPKEPLYHDKEALERIRRSRTKKNASRKIGVIGDILTTALSLMGYKGTDLARQASLFAAPPAFVRQVEKWKSRLVGGAESPFTPIRL</sequence>
<gene>
    <name evidence="1" type="ORF">CEXT_255571</name>
</gene>
<evidence type="ECO:0000313" key="1">
    <source>
        <dbReference type="EMBL" id="GIY06881.1"/>
    </source>
</evidence>
<evidence type="ECO:0000313" key="2">
    <source>
        <dbReference type="Proteomes" id="UP001054945"/>
    </source>
</evidence>
<accession>A0AAV4QFK8</accession>
<protein>
    <submittedName>
        <fullName evidence="1">Uncharacterized protein</fullName>
    </submittedName>
</protein>
<dbReference type="Proteomes" id="UP001054945">
    <property type="component" value="Unassembled WGS sequence"/>
</dbReference>
<reference evidence="1 2" key="1">
    <citation type="submission" date="2021-06" db="EMBL/GenBank/DDBJ databases">
        <title>Caerostris extrusa draft genome.</title>
        <authorList>
            <person name="Kono N."/>
            <person name="Arakawa K."/>
        </authorList>
    </citation>
    <scope>NUCLEOTIDE SEQUENCE [LARGE SCALE GENOMIC DNA]</scope>
</reference>
<dbReference type="EMBL" id="BPLR01006009">
    <property type="protein sequence ID" value="GIY06881.1"/>
    <property type="molecule type" value="Genomic_DNA"/>
</dbReference>
<comment type="caution">
    <text evidence="1">The sequence shown here is derived from an EMBL/GenBank/DDBJ whole genome shotgun (WGS) entry which is preliminary data.</text>
</comment>